<sequence length="144" mass="17012">MSSLTASHRRRRRRHHSQAGFFSHSCFHLAYACERWCSSTSLKDTANQRGKRDESFPPWQRRQQQQQQQASSWDVKRGADQPTDRQQATRRRLAEVDSINQKHDAWTSDRNTSLITRVHVAVYIHVYPTEQVHARFHMPIVTEM</sequence>
<organism evidence="2 3">
    <name type="scientific">Cercospora zeae-maydis SCOH1-5</name>
    <dbReference type="NCBI Taxonomy" id="717836"/>
    <lineage>
        <taxon>Eukaryota</taxon>
        <taxon>Fungi</taxon>
        <taxon>Dikarya</taxon>
        <taxon>Ascomycota</taxon>
        <taxon>Pezizomycotina</taxon>
        <taxon>Dothideomycetes</taxon>
        <taxon>Dothideomycetidae</taxon>
        <taxon>Mycosphaerellales</taxon>
        <taxon>Mycosphaerellaceae</taxon>
        <taxon>Cercospora</taxon>
    </lineage>
</organism>
<protein>
    <submittedName>
        <fullName evidence="2">Uncharacterized protein</fullName>
    </submittedName>
</protein>
<evidence type="ECO:0000313" key="2">
    <source>
        <dbReference type="EMBL" id="KAF2210154.1"/>
    </source>
</evidence>
<dbReference type="AlphaFoldDB" id="A0A6A6F9Q7"/>
<keyword evidence="3" id="KW-1185">Reference proteome</keyword>
<proteinExistence type="predicted"/>
<reference evidence="2" key="1">
    <citation type="journal article" date="2020" name="Stud. Mycol.">
        <title>101 Dothideomycetes genomes: a test case for predicting lifestyles and emergence of pathogens.</title>
        <authorList>
            <person name="Haridas S."/>
            <person name="Albert R."/>
            <person name="Binder M."/>
            <person name="Bloem J."/>
            <person name="Labutti K."/>
            <person name="Salamov A."/>
            <person name="Andreopoulos B."/>
            <person name="Baker S."/>
            <person name="Barry K."/>
            <person name="Bills G."/>
            <person name="Bluhm B."/>
            <person name="Cannon C."/>
            <person name="Castanera R."/>
            <person name="Culley D."/>
            <person name="Daum C."/>
            <person name="Ezra D."/>
            <person name="Gonzalez J."/>
            <person name="Henrissat B."/>
            <person name="Kuo A."/>
            <person name="Liang C."/>
            <person name="Lipzen A."/>
            <person name="Lutzoni F."/>
            <person name="Magnuson J."/>
            <person name="Mondo S."/>
            <person name="Nolan M."/>
            <person name="Ohm R."/>
            <person name="Pangilinan J."/>
            <person name="Park H.-J."/>
            <person name="Ramirez L."/>
            <person name="Alfaro M."/>
            <person name="Sun H."/>
            <person name="Tritt A."/>
            <person name="Yoshinaga Y."/>
            <person name="Zwiers L.-H."/>
            <person name="Turgeon B."/>
            <person name="Goodwin S."/>
            <person name="Spatafora J."/>
            <person name="Crous P."/>
            <person name="Grigoriev I."/>
        </authorList>
    </citation>
    <scope>NUCLEOTIDE SEQUENCE</scope>
    <source>
        <strain evidence="2">SCOH1-5</strain>
    </source>
</reference>
<feature type="compositionally biased region" description="Basic and acidic residues" evidence="1">
    <location>
        <begin position="74"/>
        <end position="83"/>
    </location>
</feature>
<gene>
    <name evidence="2" type="ORF">CERZMDRAFT_86460</name>
</gene>
<feature type="compositionally biased region" description="Low complexity" evidence="1">
    <location>
        <begin position="60"/>
        <end position="69"/>
    </location>
</feature>
<dbReference type="Proteomes" id="UP000799539">
    <property type="component" value="Unassembled WGS sequence"/>
</dbReference>
<evidence type="ECO:0000313" key="3">
    <source>
        <dbReference type="Proteomes" id="UP000799539"/>
    </source>
</evidence>
<dbReference type="EMBL" id="ML992683">
    <property type="protein sequence ID" value="KAF2210154.1"/>
    <property type="molecule type" value="Genomic_DNA"/>
</dbReference>
<accession>A0A6A6F9Q7</accession>
<feature type="region of interest" description="Disordered" evidence="1">
    <location>
        <begin position="43"/>
        <end position="99"/>
    </location>
</feature>
<evidence type="ECO:0000256" key="1">
    <source>
        <dbReference type="SAM" id="MobiDB-lite"/>
    </source>
</evidence>
<name>A0A6A6F9Q7_9PEZI</name>